<dbReference type="SFLD" id="SFLDS00003">
    <property type="entry name" value="Haloacid_Dehalogenase"/>
    <property type="match status" value="1"/>
</dbReference>
<keyword evidence="3" id="KW-0479">Metal-binding</keyword>
<dbReference type="EMBL" id="LXQD01000258">
    <property type="protein sequence ID" value="RCJ30591.1"/>
    <property type="molecule type" value="Genomic_DNA"/>
</dbReference>
<evidence type="ECO:0000256" key="1">
    <source>
        <dbReference type="ARBA" id="ARBA00001946"/>
    </source>
</evidence>
<sequence length="266" mass="30185">MSLKAVLFDFNGVIIKDESIHLQLIDEILVEENLQPQKMSERQASLGRSDAFSFRDATANDNSFGERTCFQELLASRGRVATEEYLTQLLNRKAQAYALELEKLEKLPIYPGVEDLIYQVRSRSISERDSQNLKIGLVSGAIRKEIELVLNRAKLAEYFQVIVSGDDITTSKPKPDGYLLAVKRLNQKYPELNLQPQECLAIEDTPAGIQAAKRANMQVVGVANTYPFHMLQRCCNWTVDYLTDLELERVQEVYSQKESQSTVSEC</sequence>
<dbReference type="SFLD" id="SFLDG01129">
    <property type="entry name" value="C1.5:_HAD__Beta-PGM__Phosphata"/>
    <property type="match status" value="1"/>
</dbReference>
<dbReference type="AlphaFoldDB" id="A0A367R3S0"/>
<evidence type="ECO:0000313" key="6">
    <source>
        <dbReference type="Proteomes" id="UP000252107"/>
    </source>
</evidence>
<keyword evidence="5" id="KW-0378">Hydrolase</keyword>
<dbReference type="Proteomes" id="UP000252107">
    <property type="component" value="Unassembled WGS sequence"/>
</dbReference>
<proteinExistence type="inferred from homology"/>
<dbReference type="InterPro" id="IPR051600">
    <property type="entry name" value="Beta-PGM-like"/>
</dbReference>
<dbReference type="InterPro" id="IPR023198">
    <property type="entry name" value="PGP-like_dom2"/>
</dbReference>
<gene>
    <name evidence="5" type="ORF">A6770_21110</name>
</gene>
<dbReference type="PANTHER" id="PTHR46193">
    <property type="entry name" value="6-PHOSPHOGLUCONATE PHOSPHATASE"/>
    <property type="match status" value="1"/>
</dbReference>
<evidence type="ECO:0000313" key="5">
    <source>
        <dbReference type="EMBL" id="RCJ30591.1"/>
    </source>
</evidence>
<keyword evidence="6" id="KW-1185">Reference proteome</keyword>
<dbReference type="InterPro" id="IPR006439">
    <property type="entry name" value="HAD-SF_hydro_IA"/>
</dbReference>
<organism evidence="5 6">
    <name type="scientific">Nostoc minutum NIES-26</name>
    <dbReference type="NCBI Taxonomy" id="1844469"/>
    <lineage>
        <taxon>Bacteria</taxon>
        <taxon>Bacillati</taxon>
        <taxon>Cyanobacteriota</taxon>
        <taxon>Cyanophyceae</taxon>
        <taxon>Nostocales</taxon>
        <taxon>Nostocaceae</taxon>
        <taxon>Nostoc</taxon>
    </lineage>
</organism>
<dbReference type="PANTHER" id="PTHR46193:SF21">
    <property type="entry name" value="SLL1138 PROTEIN"/>
    <property type="match status" value="1"/>
</dbReference>
<comment type="caution">
    <text evidence="5">The sequence shown here is derived from an EMBL/GenBank/DDBJ whole genome shotgun (WGS) entry which is preliminary data.</text>
</comment>
<name>A0A367R3S0_9NOSO</name>
<protein>
    <submittedName>
        <fullName evidence="5">HAD family hydrolase</fullName>
    </submittedName>
</protein>
<dbReference type="InterPro" id="IPR023214">
    <property type="entry name" value="HAD_sf"/>
</dbReference>
<evidence type="ECO:0000256" key="4">
    <source>
        <dbReference type="ARBA" id="ARBA00022842"/>
    </source>
</evidence>
<dbReference type="GO" id="GO:0046872">
    <property type="term" value="F:metal ion binding"/>
    <property type="evidence" value="ECO:0007669"/>
    <property type="project" value="UniProtKB-KW"/>
</dbReference>
<dbReference type="SUPFAM" id="SSF56784">
    <property type="entry name" value="HAD-like"/>
    <property type="match status" value="1"/>
</dbReference>
<comment type="similarity">
    <text evidence="2">Belongs to the HAD-like hydrolase superfamily. CbbY/CbbZ/Gph/YieH family.</text>
</comment>
<dbReference type="NCBIfam" id="TIGR01549">
    <property type="entry name" value="HAD-SF-IA-v1"/>
    <property type="match status" value="1"/>
</dbReference>
<dbReference type="NCBIfam" id="TIGR01509">
    <property type="entry name" value="HAD-SF-IA-v3"/>
    <property type="match status" value="1"/>
</dbReference>
<comment type="cofactor">
    <cofactor evidence="1">
        <name>Mg(2+)</name>
        <dbReference type="ChEBI" id="CHEBI:18420"/>
    </cofactor>
</comment>
<accession>A0A367R3S0</accession>
<dbReference type="GO" id="GO:0016787">
    <property type="term" value="F:hydrolase activity"/>
    <property type="evidence" value="ECO:0007669"/>
    <property type="project" value="UniProtKB-KW"/>
</dbReference>
<dbReference type="InterPro" id="IPR036412">
    <property type="entry name" value="HAD-like_sf"/>
</dbReference>
<dbReference type="Gene3D" id="3.40.50.1000">
    <property type="entry name" value="HAD superfamily/HAD-like"/>
    <property type="match status" value="1"/>
</dbReference>
<evidence type="ECO:0000256" key="3">
    <source>
        <dbReference type="ARBA" id="ARBA00022723"/>
    </source>
</evidence>
<keyword evidence="4" id="KW-0460">Magnesium</keyword>
<dbReference type="Gene3D" id="1.10.150.240">
    <property type="entry name" value="Putative phosphatase, domain 2"/>
    <property type="match status" value="1"/>
</dbReference>
<evidence type="ECO:0000256" key="2">
    <source>
        <dbReference type="ARBA" id="ARBA00006171"/>
    </source>
</evidence>
<dbReference type="Pfam" id="PF00702">
    <property type="entry name" value="Hydrolase"/>
    <property type="match status" value="1"/>
</dbReference>
<reference evidence="5" key="1">
    <citation type="submission" date="2016-04" db="EMBL/GenBank/DDBJ databases">
        <authorList>
            <person name="Tabuchi Yagui T.R."/>
        </authorList>
    </citation>
    <scope>NUCLEOTIDE SEQUENCE [LARGE SCALE GENOMIC DNA]</scope>
    <source>
        <strain evidence="5">NIES-26</strain>
    </source>
</reference>